<evidence type="ECO:0000256" key="3">
    <source>
        <dbReference type="ARBA" id="ARBA00023157"/>
    </source>
</evidence>
<dbReference type="InterPro" id="IPR013766">
    <property type="entry name" value="Thioredoxin_domain"/>
</dbReference>
<dbReference type="InterPro" id="IPR005746">
    <property type="entry name" value="Thioredoxin"/>
</dbReference>
<dbReference type="Gene3D" id="3.40.30.10">
    <property type="entry name" value="Glutaredoxin"/>
    <property type="match status" value="1"/>
</dbReference>
<gene>
    <name evidence="6" type="ORF">METZ01_LOCUS481714</name>
</gene>
<reference evidence="6" key="1">
    <citation type="submission" date="2018-05" db="EMBL/GenBank/DDBJ databases">
        <authorList>
            <person name="Lanie J.A."/>
            <person name="Ng W.-L."/>
            <person name="Kazmierczak K.M."/>
            <person name="Andrzejewski T.M."/>
            <person name="Davidsen T.M."/>
            <person name="Wayne K.J."/>
            <person name="Tettelin H."/>
            <person name="Glass J.I."/>
            <person name="Rusch D."/>
            <person name="Podicherti R."/>
            <person name="Tsui H.-C.T."/>
            <person name="Winkler M.E."/>
        </authorList>
    </citation>
    <scope>NUCLEOTIDE SEQUENCE</scope>
</reference>
<dbReference type="GO" id="GO:0015035">
    <property type="term" value="F:protein-disulfide reductase activity"/>
    <property type="evidence" value="ECO:0007669"/>
    <property type="project" value="InterPro"/>
</dbReference>
<dbReference type="InterPro" id="IPR017937">
    <property type="entry name" value="Thioredoxin_CS"/>
</dbReference>
<dbReference type="NCBIfam" id="TIGR01068">
    <property type="entry name" value="thioredoxin"/>
    <property type="match status" value="1"/>
</dbReference>
<evidence type="ECO:0000256" key="2">
    <source>
        <dbReference type="ARBA" id="ARBA00022982"/>
    </source>
</evidence>
<dbReference type="CDD" id="cd02947">
    <property type="entry name" value="TRX_family"/>
    <property type="match status" value="1"/>
</dbReference>
<accession>A0A383C9Y1</accession>
<dbReference type="PROSITE" id="PS51352">
    <property type="entry name" value="THIOREDOXIN_2"/>
    <property type="match status" value="1"/>
</dbReference>
<dbReference type="AlphaFoldDB" id="A0A383C9Y1"/>
<dbReference type="PANTHER" id="PTHR45663">
    <property type="entry name" value="GEO12009P1"/>
    <property type="match status" value="1"/>
</dbReference>
<dbReference type="FunFam" id="3.40.30.10:FF:000001">
    <property type="entry name" value="Thioredoxin"/>
    <property type="match status" value="1"/>
</dbReference>
<dbReference type="Pfam" id="PF00085">
    <property type="entry name" value="Thioredoxin"/>
    <property type="match status" value="1"/>
</dbReference>
<name>A0A383C9Y1_9ZZZZ</name>
<dbReference type="PRINTS" id="PR00421">
    <property type="entry name" value="THIOREDOXIN"/>
</dbReference>
<dbReference type="InterPro" id="IPR036249">
    <property type="entry name" value="Thioredoxin-like_sf"/>
</dbReference>
<dbReference type="GO" id="GO:0005737">
    <property type="term" value="C:cytoplasm"/>
    <property type="evidence" value="ECO:0007669"/>
    <property type="project" value="TreeGrafter"/>
</dbReference>
<evidence type="ECO:0000256" key="1">
    <source>
        <dbReference type="ARBA" id="ARBA00022448"/>
    </source>
</evidence>
<dbReference type="SUPFAM" id="SSF52833">
    <property type="entry name" value="Thioredoxin-like"/>
    <property type="match status" value="1"/>
</dbReference>
<evidence type="ECO:0000313" key="6">
    <source>
        <dbReference type="EMBL" id="SVE28860.1"/>
    </source>
</evidence>
<dbReference type="PIRSF" id="PIRSF000077">
    <property type="entry name" value="Thioredoxin"/>
    <property type="match status" value="1"/>
</dbReference>
<organism evidence="6">
    <name type="scientific">marine metagenome</name>
    <dbReference type="NCBI Taxonomy" id="408172"/>
    <lineage>
        <taxon>unclassified sequences</taxon>
        <taxon>metagenomes</taxon>
        <taxon>ecological metagenomes</taxon>
    </lineage>
</organism>
<dbReference type="PANTHER" id="PTHR45663:SF11">
    <property type="entry name" value="GEO12009P1"/>
    <property type="match status" value="1"/>
</dbReference>
<keyword evidence="2" id="KW-0249">Electron transport</keyword>
<keyword evidence="4" id="KW-0676">Redox-active center</keyword>
<keyword evidence="3" id="KW-1015">Disulfide bond</keyword>
<proteinExistence type="predicted"/>
<feature type="domain" description="Thioredoxin" evidence="5">
    <location>
        <begin position="1"/>
        <end position="109"/>
    </location>
</feature>
<evidence type="ECO:0000256" key="4">
    <source>
        <dbReference type="ARBA" id="ARBA00023284"/>
    </source>
</evidence>
<dbReference type="PROSITE" id="PS00194">
    <property type="entry name" value="THIOREDOXIN_1"/>
    <property type="match status" value="1"/>
</dbReference>
<dbReference type="EMBL" id="UINC01206976">
    <property type="protein sequence ID" value="SVE28860.1"/>
    <property type="molecule type" value="Genomic_DNA"/>
</dbReference>
<keyword evidence="1" id="KW-0813">Transport</keyword>
<protein>
    <recommendedName>
        <fullName evidence="5">Thioredoxin domain-containing protein</fullName>
    </recommendedName>
</protein>
<evidence type="ECO:0000259" key="5">
    <source>
        <dbReference type="PROSITE" id="PS51352"/>
    </source>
</evidence>
<sequence>MGEHTQTLSDSNFDESVIKSKVPVLVDFWAEWCGPCRMIAPTVETLAEDYQGKITVGKLNVDDNPNTAMQFGIRSIPTLLLFKDGDVVESIVGMADKAQLQAAVDKILLATTNSA</sequence>